<keyword evidence="3 6" id="KW-1133">Transmembrane helix</keyword>
<feature type="transmembrane region" description="Helical" evidence="6">
    <location>
        <begin position="210"/>
        <end position="229"/>
    </location>
</feature>
<evidence type="ECO:0000313" key="9">
    <source>
        <dbReference type="Proteomes" id="UP001150941"/>
    </source>
</evidence>
<dbReference type="Pfam" id="PF20684">
    <property type="entry name" value="Fung_rhodopsin"/>
    <property type="match status" value="1"/>
</dbReference>
<sequence>MDLTPPPGIDLKESKQGQLYAIYTVTYALAVAAVILRFLCRLSVKRTALWWDDYMSLLALVRKSFCGPGPGPMALLHYLASMLTEKIGQIFATGNYVDMMIWVKRGVGTHIYRWGLAGVSHFYINLFVCEIFYTLALCVNKYSILLFFWRIFKSTSISIPIYVLAGIITAWGLGVILTTVFQCIPLEGLWNYNVQAHCGVDINNFFIGNAVPNIITDWALLILPLPYVWSIHRNTVQKIALCATFAIGGFICIISIVRLVIMLDAYKVPSSDVTWVFVGPSTWTAVETNIGIVSACLPSLRPLLRMATRKMGYEGNTEVPSHKLVPYSGYASGTGKNGERFTNSSQLDGQIDVTTDLRVDYGPRYSMRST</sequence>
<feature type="transmembrane region" description="Helical" evidence="6">
    <location>
        <begin position="241"/>
        <end position="261"/>
    </location>
</feature>
<accession>A0A9W9TXU4</accession>
<dbReference type="OrthoDB" id="5417844at2759"/>
<dbReference type="PANTHER" id="PTHR33048:SF47">
    <property type="entry name" value="INTEGRAL MEMBRANE PROTEIN-RELATED"/>
    <property type="match status" value="1"/>
</dbReference>
<dbReference type="InterPro" id="IPR049326">
    <property type="entry name" value="Rhodopsin_dom_fungi"/>
</dbReference>
<feature type="transmembrane region" description="Helical" evidence="6">
    <location>
        <begin position="161"/>
        <end position="181"/>
    </location>
</feature>
<evidence type="ECO:0000256" key="1">
    <source>
        <dbReference type="ARBA" id="ARBA00004141"/>
    </source>
</evidence>
<feature type="transmembrane region" description="Helical" evidence="6">
    <location>
        <begin position="122"/>
        <end position="149"/>
    </location>
</feature>
<evidence type="ECO:0000256" key="6">
    <source>
        <dbReference type="SAM" id="Phobius"/>
    </source>
</evidence>
<proteinExistence type="inferred from homology"/>
<keyword evidence="2 6" id="KW-0812">Transmembrane</keyword>
<gene>
    <name evidence="8" type="ORF">N7468_002759</name>
</gene>
<feature type="domain" description="Rhodopsin" evidence="7">
    <location>
        <begin position="36"/>
        <end position="305"/>
    </location>
</feature>
<dbReference type="Proteomes" id="UP001150941">
    <property type="component" value="Unassembled WGS sequence"/>
</dbReference>
<dbReference type="RefSeq" id="XP_058335197.1">
    <property type="nucleotide sequence ID" value="XM_058472056.1"/>
</dbReference>
<evidence type="ECO:0000313" key="8">
    <source>
        <dbReference type="EMBL" id="KAJ5247776.1"/>
    </source>
</evidence>
<dbReference type="AlphaFoldDB" id="A0A9W9TXU4"/>
<reference evidence="8" key="2">
    <citation type="journal article" date="2023" name="IMA Fungus">
        <title>Comparative genomic study of the Penicillium genus elucidates a diverse pangenome and 15 lateral gene transfer events.</title>
        <authorList>
            <person name="Petersen C."/>
            <person name="Sorensen T."/>
            <person name="Nielsen M.R."/>
            <person name="Sondergaard T.E."/>
            <person name="Sorensen J.L."/>
            <person name="Fitzpatrick D.A."/>
            <person name="Frisvad J.C."/>
            <person name="Nielsen K.L."/>
        </authorList>
    </citation>
    <scope>NUCLEOTIDE SEQUENCE</scope>
    <source>
        <strain evidence="8">IBT 19713</strain>
    </source>
</reference>
<name>A0A9W9TXU4_9EURO</name>
<feature type="transmembrane region" description="Helical" evidence="6">
    <location>
        <begin position="20"/>
        <end position="39"/>
    </location>
</feature>
<keyword evidence="9" id="KW-1185">Reference proteome</keyword>
<protein>
    <recommendedName>
        <fullName evidence="7">Rhodopsin domain-containing protein</fullName>
    </recommendedName>
</protein>
<evidence type="ECO:0000256" key="2">
    <source>
        <dbReference type="ARBA" id="ARBA00022692"/>
    </source>
</evidence>
<dbReference type="GeneID" id="83199359"/>
<dbReference type="EMBL" id="JAPQKS010000002">
    <property type="protein sequence ID" value="KAJ5247776.1"/>
    <property type="molecule type" value="Genomic_DNA"/>
</dbReference>
<comment type="caution">
    <text evidence="8">The sequence shown here is derived from an EMBL/GenBank/DDBJ whole genome shotgun (WGS) entry which is preliminary data.</text>
</comment>
<organism evidence="8 9">
    <name type="scientific">Penicillium chermesinum</name>
    <dbReference type="NCBI Taxonomy" id="63820"/>
    <lineage>
        <taxon>Eukaryota</taxon>
        <taxon>Fungi</taxon>
        <taxon>Dikarya</taxon>
        <taxon>Ascomycota</taxon>
        <taxon>Pezizomycotina</taxon>
        <taxon>Eurotiomycetes</taxon>
        <taxon>Eurotiomycetidae</taxon>
        <taxon>Eurotiales</taxon>
        <taxon>Aspergillaceae</taxon>
        <taxon>Penicillium</taxon>
    </lineage>
</organism>
<dbReference type="PANTHER" id="PTHR33048">
    <property type="entry name" value="PTH11-LIKE INTEGRAL MEMBRANE PROTEIN (AFU_ORTHOLOGUE AFUA_5G11245)"/>
    <property type="match status" value="1"/>
</dbReference>
<evidence type="ECO:0000256" key="3">
    <source>
        <dbReference type="ARBA" id="ARBA00022989"/>
    </source>
</evidence>
<comment type="subcellular location">
    <subcellularLocation>
        <location evidence="1">Membrane</location>
        <topology evidence="1">Multi-pass membrane protein</topology>
    </subcellularLocation>
</comment>
<evidence type="ECO:0000259" key="7">
    <source>
        <dbReference type="Pfam" id="PF20684"/>
    </source>
</evidence>
<dbReference type="InterPro" id="IPR052337">
    <property type="entry name" value="SAT4-like"/>
</dbReference>
<comment type="similarity">
    <text evidence="5">Belongs to the SAT4 family.</text>
</comment>
<keyword evidence="4 6" id="KW-0472">Membrane</keyword>
<evidence type="ECO:0000256" key="4">
    <source>
        <dbReference type="ARBA" id="ARBA00023136"/>
    </source>
</evidence>
<evidence type="ECO:0000256" key="5">
    <source>
        <dbReference type="ARBA" id="ARBA00038359"/>
    </source>
</evidence>
<reference evidence="8" key="1">
    <citation type="submission" date="2022-11" db="EMBL/GenBank/DDBJ databases">
        <authorList>
            <person name="Petersen C."/>
        </authorList>
    </citation>
    <scope>NUCLEOTIDE SEQUENCE</scope>
    <source>
        <strain evidence="8">IBT 19713</strain>
    </source>
</reference>
<dbReference type="GO" id="GO:0016020">
    <property type="term" value="C:membrane"/>
    <property type="evidence" value="ECO:0007669"/>
    <property type="project" value="UniProtKB-SubCell"/>
</dbReference>